<comment type="caution">
    <text evidence="2">The sequence shown here is derived from an EMBL/GenBank/DDBJ whole genome shotgun (WGS) entry which is preliminary data.</text>
</comment>
<keyword evidence="1" id="KW-0732">Signal</keyword>
<organism evidence="2 3">
    <name type="scientific">Halobacteriovorax marinus</name>
    <dbReference type="NCBI Taxonomy" id="97084"/>
    <lineage>
        <taxon>Bacteria</taxon>
        <taxon>Pseudomonadati</taxon>
        <taxon>Bdellovibrionota</taxon>
        <taxon>Bacteriovoracia</taxon>
        <taxon>Bacteriovoracales</taxon>
        <taxon>Halobacteriovoraceae</taxon>
        <taxon>Halobacteriovorax</taxon>
    </lineage>
</organism>
<name>A0A1Y5F3R5_9BACT</name>
<reference evidence="3" key="1">
    <citation type="journal article" date="2017" name="Proc. Natl. Acad. Sci. U.S.A.">
        <title>Simulation of Deepwater Horizon oil plume reveals substrate specialization within a complex community of hydrocarbon-degraders.</title>
        <authorList>
            <person name="Hu P."/>
            <person name="Dubinsky E.A."/>
            <person name="Probst A.J."/>
            <person name="Wang J."/>
            <person name="Sieber C.M.K."/>
            <person name="Tom L.M."/>
            <person name="Gardinali P."/>
            <person name="Banfield J.F."/>
            <person name="Atlas R.M."/>
            <person name="Andersen G.L."/>
        </authorList>
    </citation>
    <scope>NUCLEOTIDE SEQUENCE [LARGE SCALE GENOMIC DNA]</scope>
</reference>
<protein>
    <submittedName>
        <fullName evidence="2">Uncharacterized protein</fullName>
    </submittedName>
</protein>
<accession>A0A1Y5F3R5</accession>
<evidence type="ECO:0000313" key="3">
    <source>
        <dbReference type="Proteomes" id="UP000196531"/>
    </source>
</evidence>
<feature type="signal peptide" evidence="1">
    <location>
        <begin position="1"/>
        <end position="20"/>
    </location>
</feature>
<dbReference type="AlphaFoldDB" id="A0A1Y5F3R5"/>
<proteinExistence type="predicted"/>
<gene>
    <name evidence="2" type="ORF">A9Q84_15410</name>
</gene>
<dbReference type="Proteomes" id="UP000196531">
    <property type="component" value="Unassembled WGS sequence"/>
</dbReference>
<sequence>MKIKTIALGLLLASTTLTQAATANIWATIPFIRGADLCAYKQAYSQTRMEYMREMTYMASDLMESGAKGSEALQMLKTFDALYDKNIRLATQNKYLDVTLENTLKGYLSQYYSQYPVTEKKINFRHINNIRSVINAISNGQRIGNLEADAYELLDYVAYGSYSLAPNCRGNIQVTLTLVGPDGFTQTFEGTGKPNVVMSQIASRLFEVFQRTQFPSTLDLGNYSIRLVGAPNGNVGTTHNPSLAARTCARRGARLPSEEELEVISEYGDWNGGVSIGRSVWAVRSGSSAMVYHPGLRNPSPVRHMSAVNTRKFRYYCVQ</sequence>
<evidence type="ECO:0000313" key="2">
    <source>
        <dbReference type="EMBL" id="OUR95228.1"/>
    </source>
</evidence>
<dbReference type="EMBL" id="MAAO01000008">
    <property type="protein sequence ID" value="OUR95228.1"/>
    <property type="molecule type" value="Genomic_DNA"/>
</dbReference>
<feature type="chain" id="PRO_5013300266" evidence="1">
    <location>
        <begin position="21"/>
        <end position="319"/>
    </location>
</feature>
<evidence type="ECO:0000256" key="1">
    <source>
        <dbReference type="SAM" id="SignalP"/>
    </source>
</evidence>